<keyword evidence="1" id="KW-0472">Membrane</keyword>
<name>A0AAJ1TZ29_9HYPH</name>
<evidence type="ECO:0000313" key="2">
    <source>
        <dbReference type="EMBL" id="MDQ0545073.1"/>
    </source>
</evidence>
<feature type="transmembrane region" description="Helical" evidence="1">
    <location>
        <begin position="25"/>
        <end position="48"/>
    </location>
</feature>
<sequence length="368" mass="38979">MVQDRTQPGLDARASRAQTARRFRLGLFLPYILLALIAVTWSAGWFWLRGRAATEIDGWIAREAAAGRSWTCADRSLTGYPFRIELRCSAVTLERSDGRFRLGPSTAVAQVYQPRLVLFESAGPFHVEQGALTGDAAWSKLQGSVHGASDGFTRASLVVDGPNVTVTGADPGPIAVTGQHLELHARPTPGRYESEGAVDVSLRLAQAVVPQLDALTGNPAPGDLSLDATLTQATVLRTGPVPRELERWRQAGGTLDLTGLSLAKGAQRIQAKGALALDDAHRPVGQLDLRAAGMDALIGSVVGQRFGSDKGALVGQLVGGLLGLGRQPEPEASADAAPLKPLPPLKLINGRLVFSGFPIPNVYLPVLY</sequence>
<proteinExistence type="predicted"/>
<comment type="caution">
    <text evidence="2">The sequence shown here is derived from an EMBL/GenBank/DDBJ whole genome shotgun (WGS) entry which is preliminary data.</text>
</comment>
<reference evidence="2" key="1">
    <citation type="submission" date="2023-07" db="EMBL/GenBank/DDBJ databases">
        <title>Genomic Encyclopedia of Type Strains, Phase IV (KMG-IV): sequencing the most valuable type-strain genomes for metagenomic binning, comparative biology and taxonomic classification.</title>
        <authorList>
            <person name="Goeker M."/>
        </authorList>
    </citation>
    <scope>NUCLEOTIDE SEQUENCE</scope>
    <source>
        <strain evidence="2">DSM 19569</strain>
    </source>
</reference>
<accession>A0AAJ1TZ29</accession>
<dbReference type="RefSeq" id="WP_230366795.1">
    <property type="nucleotide sequence ID" value="NZ_JAJALK010000007.1"/>
</dbReference>
<organism evidence="2 3">
    <name type="scientific">Methylobacterium brachiatum</name>
    <dbReference type="NCBI Taxonomy" id="269660"/>
    <lineage>
        <taxon>Bacteria</taxon>
        <taxon>Pseudomonadati</taxon>
        <taxon>Pseudomonadota</taxon>
        <taxon>Alphaproteobacteria</taxon>
        <taxon>Hyphomicrobiales</taxon>
        <taxon>Methylobacteriaceae</taxon>
        <taxon>Methylobacterium</taxon>
    </lineage>
</organism>
<protein>
    <recommendedName>
        <fullName evidence="4">DUF2125 domain-containing protein</fullName>
    </recommendedName>
</protein>
<evidence type="ECO:0000256" key="1">
    <source>
        <dbReference type="SAM" id="Phobius"/>
    </source>
</evidence>
<keyword evidence="1" id="KW-1133">Transmembrane helix</keyword>
<dbReference type="InterPro" id="IPR018666">
    <property type="entry name" value="DUF2125"/>
</dbReference>
<dbReference type="Pfam" id="PF09898">
    <property type="entry name" value="DUF2125"/>
    <property type="match status" value="1"/>
</dbReference>
<dbReference type="EMBL" id="JAUSWL010000007">
    <property type="protein sequence ID" value="MDQ0545073.1"/>
    <property type="molecule type" value="Genomic_DNA"/>
</dbReference>
<evidence type="ECO:0008006" key="4">
    <source>
        <dbReference type="Google" id="ProtNLM"/>
    </source>
</evidence>
<dbReference type="Proteomes" id="UP001223420">
    <property type="component" value="Unassembled WGS sequence"/>
</dbReference>
<gene>
    <name evidence="2" type="ORF">QO001_004011</name>
</gene>
<evidence type="ECO:0000313" key="3">
    <source>
        <dbReference type="Proteomes" id="UP001223420"/>
    </source>
</evidence>
<keyword evidence="1" id="KW-0812">Transmembrane</keyword>
<dbReference type="AlphaFoldDB" id="A0AAJ1TZ29"/>